<evidence type="ECO:0000256" key="4">
    <source>
        <dbReference type="ARBA" id="ARBA00053394"/>
    </source>
</evidence>
<dbReference type="AlphaFoldDB" id="A0A7K4IW34"/>
<organism evidence="9 10">
    <name type="scientific">Geococcyx californianus</name>
    <name type="common">Greater roadrunner</name>
    <name type="synonym">Saurothera californiana</name>
    <dbReference type="NCBI Taxonomy" id="8947"/>
    <lineage>
        <taxon>Eukaryota</taxon>
        <taxon>Metazoa</taxon>
        <taxon>Chordata</taxon>
        <taxon>Craniata</taxon>
        <taxon>Vertebrata</taxon>
        <taxon>Euteleostomi</taxon>
        <taxon>Archelosauria</taxon>
        <taxon>Archosauria</taxon>
        <taxon>Dinosauria</taxon>
        <taxon>Saurischia</taxon>
        <taxon>Theropoda</taxon>
        <taxon>Coelurosauria</taxon>
        <taxon>Aves</taxon>
        <taxon>Neognathae</taxon>
        <taxon>Neoaves</taxon>
        <taxon>Otidimorphae</taxon>
        <taxon>Cuculiformes</taxon>
        <taxon>Neomorphidae</taxon>
        <taxon>Geococcyx</taxon>
    </lineage>
</organism>
<evidence type="ECO:0000256" key="3">
    <source>
        <dbReference type="ARBA" id="ARBA00023136"/>
    </source>
</evidence>
<dbReference type="Gene3D" id="6.10.250.2090">
    <property type="match status" value="1"/>
</dbReference>
<dbReference type="OrthoDB" id="2105077at2759"/>
<feature type="compositionally biased region" description="Basic and acidic residues" evidence="6">
    <location>
        <begin position="1"/>
        <end position="13"/>
    </location>
</feature>
<comment type="function">
    <text evidence="4">Plays a role in the regulation of glomerular permeability, acting probably as a linker between the plasma membrane and the cytoskeleton.</text>
</comment>
<reference evidence="9 10" key="1">
    <citation type="submission" date="2019-09" db="EMBL/GenBank/DDBJ databases">
        <title>Bird 10,000 Genomes (B10K) Project - Family phase.</title>
        <authorList>
            <person name="Zhang G."/>
        </authorList>
    </citation>
    <scope>NUCLEOTIDE SEQUENCE [LARGE SCALE GENOMIC DNA]</scope>
    <source>
        <strain evidence="9">B10K-CU-031-07</strain>
        <tissue evidence="9">Muscle</tissue>
    </source>
</reference>
<dbReference type="InterPro" id="IPR043202">
    <property type="entry name" value="Band-7_stomatin-like"/>
</dbReference>
<dbReference type="GO" id="GO:0009898">
    <property type="term" value="C:cytoplasmic side of plasma membrane"/>
    <property type="evidence" value="ECO:0007669"/>
    <property type="project" value="UniProtKB-ARBA"/>
</dbReference>
<dbReference type="PANTHER" id="PTHR10264">
    <property type="entry name" value="BAND 7 PROTEIN-RELATED"/>
    <property type="match status" value="1"/>
</dbReference>
<evidence type="ECO:0000313" key="10">
    <source>
        <dbReference type="Proteomes" id="UP000531151"/>
    </source>
</evidence>
<evidence type="ECO:0000259" key="8">
    <source>
        <dbReference type="SMART" id="SM00244"/>
    </source>
</evidence>
<comment type="similarity">
    <text evidence="2">Belongs to the band 7/mec-2 family.</text>
</comment>
<evidence type="ECO:0000256" key="7">
    <source>
        <dbReference type="SAM" id="Phobius"/>
    </source>
</evidence>
<dbReference type="EMBL" id="VWPV01004282">
    <property type="protein sequence ID" value="NWH57264.1"/>
    <property type="molecule type" value="Genomic_DNA"/>
</dbReference>
<protein>
    <recommendedName>
        <fullName evidence="5">Podocin</fullName>
    </recommendedName>
</protein>
<evidence type="ECO:0000313" key="9">
    <source>
        <dbReference type="EMBL" id="NWH57264.1"/>
    </source>
</evidence>
<keyword evidence="3 7" id="KW-0472">Membrane</keyword>
<dbReference type="Pfam" id="PF01145">
    <property type="entry name" value="Band_7"/>
    <property type="match status" value="1"/>
</dbReference>
<evidence type="ECO:0000256" key="6">
    <source>
        <dbReference type="SAM" id="MobiDB-lite"/>
    </source>
</evidence>
<evidence type="ECO:0000256" key="2">
    <source>
        <dbReference type="ARBA" id="ARBA00008164"/>
    </source>
</evidence>
<feature type="non-terminal residue" evidence="9">
    <location>
        <position position="384"/>
    </location>
</feature>
<dbReference type="SUPFAM" id="SSF117892">
    <property type="entry name" value="Band 7/SPFH domain"/>
    <property type="match status" value="1"/>
</dbReference>
<gene>
    <name evidence="9" type="primary">Nphs2</name>
    <name evidence="9" type="ORF">GEOCAL_R04419</name>
</gene>
<feature type="region of interest" description="Disordered" evidence="6">
    <location>
        <begin position="1"/>
        <end position="62"/>
    </location>
</feature>
<accession>A0A7K4IW34</accession>
<dbReference type="PANTHER" id="PTHR10264:SF127">
    <property type="entry name" value="PODOCIN"/>
    <property type="match status" value="1"/>
</dbReference>
<dbReference type="SMART" id="SM00244">
    <property type="entry name" value="PHB"/>
    <property type="match status" value="1"/>
</dbReference>
<dbReference type="InterPro" id="IPR001107">
    <property type="entry name" value="Band_7"/>
</dbReference>
<sequence length="384" mass="43127">MKMDKRSRSSSRESHRRRRESPATESKREKRESSREASKGRRDRKQEKAKEIKSTTGTDGRVHTSTVVDVDGVISDEEMEAMALLDSEQQEEGVKSPRLGICEWLLTILSFLFIIITFPISVWFCMKVVREYERAIVFRLGRLLPGKAKGPGLFFFLPCLDTYHKVDLRLKTLEIPFHQVVTKDMVTLEIDAVCYYRLENASLLLTTLTSISSAIQLLVQTTTKRLLAHRAFSELLLERKSISQEIKVALDAVTGCWGIKMERTEINNVQLPAEIRQSLAVEAEAQRQAKVRVIAAEGEKAASESLRMAAEILSSAPAAAQLRYLHALHTLTAEKPPAFILPLPLESMNLVSPATHSPPAVSSLLTDTTKFPENLKDKKDSPML</sequence>
<evidence type="ECO:0000256" key="1">
    <source>
        <dbReference type="ARBA" id="ARBA00004370"/>
    </source>
</evidence>
<feature type="compositionally biased region" description="Basic and acidic residues" evidence="6">
    <location>
        <begin position="20"/>
        <end position="53"/>
    </location>
</feature>
<comment type="caution">
    <text evidence="9">The sequence shown here is derived from an EMBL/GenBank/DDBJ whole genome shotgun (WGS) entry which is preliminary data.</text>
</comment>
<dbReference type="InterPro" id="IPR001972">
    <property type="entry name" value="Stomatin_HflK_fam"/>
</dbReference>
<keyword evidence="7" id="KW-0812">Transmembrane</keyword>
<proteinExistence type="inferred from homology"/>
<dbReference type="InterPro" id="IPR036013">
    <property type="entry name" value="Band_7/SPFH_dom_sf"/>
</dbReference>
<comment type="subcellular location">
    <subcellularLocation>
        <location evidence="1">Membrane</location>
    </subcellularLocation>
</comment>
<feature type="non-terminal residue" evidence="9">
    <location>
        <position position="1"/>
    </location>
</feature>
<keyword evidence="10" id="KW-1185">Reference proteome</keyword>
<keyword evidence="7" id="KW-1133">Transmembrane helix</keyword>
<name>A0A7K4IW34_GEOCA</name>
<feature type="transmembrane region" description="Helical" evidence="7">
    <location>
        <begin position="104"/>
        <end position="124"/>
    </location>
</feature>
<dbReference type="FunFam" id="3.30.479.30:FF:000004">
    <property type="entry name" value="Putative membrane protease family, stomatin"/>
    <property type="match status" value="1"/>
</dbReference>
<dbReference type="Proteomes" id="UP000531151">
    <property type="component" value="Unassembled WGS sequence"/>
</dbReference>
<feature type="domain" description="Band 7" evidence="8">
    <location>
        <begin position="124"/>
        <end position="283"/>
    </location>
</feature>
<evidence type="ECO:0000256" key="5">
    <source>
        <dbReference type="ARBA" id="ARBA00071670"/>
    </source>
</evidence>
<dbReference type="PRINTS" id="PR00721">
    <property type="entry name" value="STOMATIN"/>
</dbReference>
<dbReference type="Gene3D" id="3.30.479.30">
    <property type="entry name" value="Band 7 domain"/>
    <property type="match status" value="1"/>
</dbReference>